<protein>
    <recommendedName>
        <fullName evidence="3">Sulfatase N-terminal domain-containing protein</fullName>
    </recommendedName>
</protein>
<dbReference type="GO" id="GO:0008484">
    <property type="term" value="F:sulfuric ester hydrolase activity"/>
    <property type="evidence" value="ECO:0007669"/>
    <property type="project" value="TreeGrafter"/>
</dbReference>
<dbReference type="OrthoDB" id="9795675at2"/>
<keyword evidence="1" id="KW-0479">Metal-binding</keyword>
<organism evidence="4 5">
    <name type="scientific">Mesorhizobium hungaricum</name>
    <dbReference type="NCBI Taxonomy" id="1566387"/>
    <lineage>
        <taxon>Bacteria</taxon>
        <taxon>Pseudomonadati</taxon>
        <taxon>Pseudomonadota</taxon>
        <taxon>Alphaproteobacteria</taxon>
        <taxon>Hyphomicrobiales</taxon>
        <taxon>Phyllobacteriaceae</taxon>
        <taxon>Mesorhizobium</taxon>
    </lineage>
</organism>
<evidence type="ECO:0000256" key="1">
    <source>
        <dbReference type="ARBA" id="ARBA00022723"/>
    </source>
</evidence>
<dbReference type="Gene3D" id="3.40.720.10">
    <property type="entry name" value="Alkaline Phosphatase, subunit A"/>
    <property type="match status" value="1"/>
</dbReference>
<dbReference type="CDD" id="cd16028">
    <property type="entry name" value="PMH"/>
    <property type="match status" value="1"/>
</dbReference>
<dbReference type="PANTHER" id="PTHR45953:SF1">
    <property type="entry name" value="IDURONATE 2-SULFATASE"/>
    <property type="match status" value="1"/>
</dbReference>
<gene>
    <name evidence="4" type="ORF">QV13_09585</name>
</gene>
<dbReference type="STRING" id="1566387.QV13_09585"/>
<sequence length="519" mass="58454">MTTKPQRPNVLFICADQWRGDCLSALGHPNVRTPNLDALAADGVLFRQHFGQCTPCGPSRTSLLTGLYLMNHRSGRNGTPLDARHSNIALEARKAGYEPALFGYTDTSLDPRGRHPNDPALTGYDKGVMPGFVTPLHLPDDMAPWVADLVARGYRLPHGRGDVFRPRPDFEKPADRGFRYIPTIFPAEQSETAYLADRFLEWLAVRDEKPWFAHLVFYRPHPPLIAPEPYNRIVDPADVTLPARAASLTQEKRQHPLLAYELDRLSEPGLYDEHSPLDPVSAEELEIRQMRATYYGLIAEVDHHIGRIVAHLKRTGEYDRTLIIVTSDHAEMLGEHHAWGKEIYFDGAFHLPLVIRDPRAEADAGRGSTVDALTEAVDIMPTILDWLGLEKPRACDGRSLMPLLHGATPTDWRDAVFFEHDFRTVATQKVEMALGIASDQCSYAVVRDRHYKYVHFAALPPLLFDLAQDPHEMTNLADRPEMAPIVLRYAQKMLDWRLTHAERTLTNMVLTEGGVVSLP</sequence>
<proteinExistence type="predicted"/>
<dbReference type="GO" id="GO:0046872">
    <property type="term" value="F:metal ion binding"/>
    <property type="evidence" value="ECO:0007669"/>
    <property type="project" value="UniProtKB-KW"/>
</dbReference>
<evidence type="ECO:0000313" key="4">
    <source>
        <dbReference type="EMBL" id="OCX19854.1"/>
    </source>
</evidence>
<comment type="caution">
    <text evidence="4">The sequence shown here is derived from an EMBL/GenBank/DDBJ whole genome shotgun (WGS) entry which is preliminary data.</text>
</comment>
<keyword evidence="2" id="KW-0378">Hydrolase</keyword>
<dbReference type="EMBL" id="MDEO01000030">
    <property type="protein sequence ID" value="OCX19854.1"/>
    <property type="molecule type" value="Genomic_DNA"/>
</dbReference>
<evidence type="ECO:0000313" key="5">
    <source>
        <dbReference type="Proteomes" id="UP000094412"/>
    </source>
</evidence>
<dbReference type="Proteomes" id="UP000094412">
    <property type="component" value="Unassembled WGS sequence"/>
</dbReference>
<evidence type="ECO:0000256" key="2">
    <source>
        <dbReference type="ARBA" id="ARBA00022801"/>
    </source>
</evidence>
<feature type="domain" description="Sulfatase N-terminal" evidence="3">
    <location>
        <begin position="8"/>
        <end position="388"/>
    </location>
</feature>
<dbReference type="AlphaFoldDB" id="A0A1C2DYL9"/>
<dbReference type="InterPro" id="IPR017850">
    <property type="entry name" value="Alkaline_phosphatase_core_sf"/>
</dbReference>
<dbReference type="SUPFAM" id="SSF53649">
    <property type="entry name" value="Alkaline phosphatase-like"/>
    <property type="match status" value="1"/>
</dbReference>
<dbReference type="RefSeq" id="WP_024923533.1">
    <property type="nucleotide sequence ID" value="NZ_MDEO01000030.1"/>
</dbReference>
<name>A0A1C2DYL9_9HYPH</name>
<reference evidence="4 5" key="1">
    <citation type="submission" date="2016-08" db="EMBL/GenBank/DDBJ databases">
        <title>Whole genome sequence of Mesorhizobium sp. strain UASWS1009 isolated from industrial sewage.</title>
        <authorList>
            <person name="Crovadore J."/>
            <person name="Calmin G."/>
            <person name="Chablais R."/>
            <person name="Cochard B."/>
            <person name="Lefort F."/>
        </authorList>
    </citation>
    <scope>NUCLEOTIDE SEQUENCE [LARGE SCALE GENOMIC DNA]</scope>
    <source>
        <strain evidence="4 5">UASWS1009</strain>
    </source>
</reference>
<dbReference type="PANTHER" id="PTHR45953">
    <property type="entry name" value="IDURONATE 2-SULFATASE"/>
    <property type="match status" value="1"/>
</dbReference>
<dbReference type="Pfam" id="PF00884">
    <property type="entry name" value="Sulfatase"/>
    <property type="match status" value="1"/>
</dbReference>
<keyword evidence="5" id="KW-1185">Reference proteome</keyword>
<accession>A0A1C2DYL9</accession>
<dbReference type="InterPro" id="IPR000917">
    <property type="entry name" value="Sulfatase_N"/>
</dbReference>
<dbReference type="GO" id="GO:0005737">
    <property type="term" value="C:cytoplasm"/>
    <property type="evidence" value="ECO:0007669"/>
    <property type="project" value="TreeGrafter"/>
</dbReference>
<evidence type="ECO:0000259" key="3">
    <source>
        <dbReference type="Pfam" id="PF00884"/>
    </source>
</evidence>